<dbReference type="GO" id="GO:0009506">
    <property type="term" value="C:plasmodesma"/>
    <property type="evidence" value="ECO:0007669"/>
    <property type="project" value="UniProtKB-ARBA"/>
</dbReference>
<evidence type="ECO:0000256" key="4">
    <source>
        <dbReference type="ARBA" id="ARBA00012780"/>
    </source>
</evidence>
<reference evidence="22" key="1">
    <citation type="journal article" date="2016" name="Nat. Biotechnol.">
        <title>Sequencing wild and cultivated cassava and related species reveals extensive interspecific hybridization and genetic diversity.</title>
        <authorList>
            <person name="Bredeson J.V."/>
            <person name="Lyons J.B."/>
            <person name="Prochnik S.E."/>
            <person name="Wu G.A."/>
            <person name="Ha C.M."/>
            <person name="Edsinger-Gonzales E."/>
            <person name="Grimwood J."/>
            <person name="Schmutz J."/>
            <person name="Rabbi I.Y."/>
            <person name="Egesi C."/>
            <person name="Nauluvula P."/>
            <person name="Lebot V."/>
            <person name="Ndunguru J."/>
            <person name="Mkamilo G."/>
            <person name="Bart R.S."/>
            <person name="Setter T.L."/>
            <person name="Gleadow R.M."/>
            <person name="Kulakow P."/>
            <person name="Ferguson M.E."/>
            <person name="Rounsley S."/>
            <person name="Rokhsar D.S."/>
        </authorList>
    </citation>
    <scope>NUCLEOTIDE SEQUENCE [LARGE SCALE GENOMIC DNA]</scope>
    <source>
        <strain evidence="22">cv. AM560-2</strain>
    </source>
</reference>
<feature type="signal peptide" evidence="19">
    <location>
        <begin position="1"/>
        <end position="23"/>
    </location>
</feature>
<evidence type="ECO:0000313" key="22">
    <source>
        <dbReference type="Proteomes" id="UP000091857"/>
    </source>
</evidence>
<dbReference type="InterPro" id="IPR044788">
    <property type="entry name" value="X8_dom_prot"/>
</dbReference>
<keyword evidence="13" id="KW-0326">Glycosidase</keyword>
<dbReference type="GO" id="GO:0005975">
    <property type="term" value="P:carbohydrate metabolic process"/>
    <property type="evidence" value="ECO:0007669"/>
    <property type="project" value="InterPro"/>
</dbReference>
<gene>
    <name evidence="21" type="ORF">MANES_09G180500v8</name>
</gene>
<keyword evidence="8" id="KW-0378">Hydrolase</keyword>
<dbReference type="Gramene" id="Manes.09G180500.2.v8.1">
    <property type="protein sequence ID" value="Manes.09G180500.2.v8.1.CDS"/>
    <property type="gene ID" value="Manes.09G180500.v8.1"/>
</dbReference>
<evidence type="ECO:0000256" key="14">
    <source>
        <dbReference type="ARBA" id="ARBA00033335"/>
    </source>
</evidence>
<name>A0A2C9VBS9_MANES</name>
<evidence type="ECO:0000256" key="2">
    <source>
        <dbReference type="ARBA" id="ARBA00004609"/>
    </source>
</evidence>
<evidence type="ECO:0000256" key="1">
    <source>
        <dbReference type="ARBA" id="ARBA00000382"/>
    </source>
</evidence>
<keyword evidence="6" id="KW-0336">GPI-anchor</keyword>
<keyword evidence="9 18" id="KW-0472">Membrane</keyword>
<evidence type="ECO:0000256" key="6">
    <source>
        <dbReference type="ARBA" id="ARBA00022622"/>
    </source>
</evidence>
<evidence type="ECO:0000256" key="15">
    <source>
        <dbReference type="ARBA" id="ARBA00033417"/>
    </source>
</evidence>
<dbReference type="Proteomes" id="UP000091857">
    <property type="component" value="Chromosome 9"/>
</dbReference>
<keyword evidence="12" id="KW-0449">Lipoprotein</keyword>
<dbReference type="GO" id="GO:0005886">
    <property type="term" value="C:plasma membrane"/>
    <property type="evidence" value="ECO:0007669"/>
    <property type="project" value="UniProtKB-SubCell"/>
</dbReference>
<organism evidence="21 22">
    <name type="scientific">Manihot esculenta</name>
    <name type="common">Cassava</name>
    <name type="synonym">Jatropha manihot</name>
    <dbReference type="NCBI Taxonomy" id="3983"/>
    <lineage>
        <taxon>Eukaryota</taxon>
        <taxon>Viridiplantae</taxon>
        <taxon>Streptophyta</taxon>
        <taxon>Embryophyta</taxon>
        <taxon>Tracheophyta</taxon>
        <taxon>Spermatophyta</taxon>
        <taxon>Magnoliopsida</taxon>
        <taxon>eudicotyledons</taxon>
        <taxon>Gunneridae</taxon>
        <taxon>Pentapetalae</taxon>
        <taxon>rosids</taxon>
        <taxon>fabids</taxon>
        <taxon>Malpighiales</taxon>
        <taxon>Euphorbiaceae</taxon>
        <taxon>Crotonoideae</taxon>
        <taxon>Manihoteae</taxon>
        <taxon>Manihot</taxon>
    </lineage>
</organism>
<dbReference type="Pfam" id="PF07983">
    <property type="entry name" value="X8"/>
    <property type="match status" value="1"/>
</dbReference>
<evidence type="ECO:0000313" key="21">
    <source>
        <dbReference type="EMBL" id="OAY42446.1"/>
    </source>
</evidence>
<dbReference type="Gramene" id="Manes.09G180500.1.v8.1">
    <property type="protein sequence ID" value="Manes.09G180500.1.v8.1.CDS"/>
    <property type="gene ID" value="Manes.09G180500.v8.1"/>
</dbReference>
<comment type="caution">
    <text evidence="21">The sequence shown here is derived from an EMBL/GenBank/DDBJ whole genome shotgun (WGS) entry which is preliminary data.</text>
</comment>
<dbReference type="SUPFAM" id="SSF51445">
    <property type="entry name" value="(Trans)glycosidases"/>
    <property type="match status" value="1"/>
</dbReference>
<evidence type="ECO:0000256" key="5">
    <source>
        <dbReference type="ARBA" id="ARBA00022475"/>
    </source>
</evidence>
<dbReference type="Gene3D" id="3.20.20.80">
    <property type="entry name" value="Glycosidases"/>
    <property type="match status" value="1"/>
</dbReference>
<feature type="chain" id="PRO_5012587260" description="glucan endo-1,3-beta-D-glucosidase" evidence="19">
    <location>
        <begin position="24"/>
        <end position="602"/>
    </location>
</feature>
<comment type="subcellular location">
    <subcellularLocation>
        <location evidence="2">Cell membrane</location>
        <topology evidence="2">Lipid-anchor</topology>
        <topology evidence="2">GPI-anchor</topology>
    </subcellularLocation>
</comment>
<dbReference type="AlphaFoldDB" id="A0A2C9VBS9"/>
<dbReference type="EC" id="3.2.1.39" evidence="4"/>
<dbReference type="InterPro" id="IPR017853">
    <property type="entry name" value="GH"/>
</dbReference>
<feature type="compositionally biased region" description="Low complexity" evidence="17">
    <location>
        <begin position="521"/>
        <end position="535"/>
    </location>
</feature>
<keyword evidence="22" id="KW-1185">Reference proteome</keyword>
<dbReference type="Gene3D" id="1.20.58.1040">
    <property type="match status" value="1"/>
</dbReference>
<feature type="region of interest" description="Disordered" evidence="17">
    <location>
        <begin position="502"/>
        <end position="579"/>
    </location>
</feature>
<evidence type="ECO:0000256" key="10">
    <source>
        <dbReference type="ARBA" id="ARBA00023157"/>
    </source>
</evidence>
<feature type="compositionally biased region" description="Low complexity" evidence="17">
    <location>
        <begin position="502"/>
        <end position="513"/>
    </location>
</feature>
<keyword evidence="10" id="KW-1015">Disulfide bond</keyword>
<evidence type="ECO:0000256" key="12">
    <source>
        <dbReference type="ARBA" id="ARBA00023288"/>
    </source>
</evidence>
<dbReference type="SMART" id="SM00768">
    <property type="entry name" value="X8"/>
    <property type="match status" value="1"/>
</dbReference>
<comment type="similarity">
    <text evidence="3 16">Belongs to the glycosyl hydrolase 17 family.</text>
</comment>
<keyword evidence="7 19" id="KW-0732">Signal</keyword>
<dbReference type="GO" id="GO:0042973">
    <property type="term" value="F:glucan endo-1,3-beta-D-glucosidase activity"/>
    <property type="evidence" value="ECO:0007669"/>
    <property type="project" value="UniProtKB-EC"/>
</dbReference>
<evidence type="ECO:0000259" key="20">
    <source>
        <dbReference type="SMART" id="SM00768"/>
    </source>
</evidence>
<evidence type="ECO:0000256" key="19">
    <source>
        <dbReference type="SAM" id="SignalP"/>
    </source>
</evidence>
<keyword evidence="5" id="KW-1003">Cell membrane</keyword>
<dbReference type="InterPro" id="IPR000490">
    <property type="entry name" value="Glyco_hydro_17"/>
</dbReference>
<dbReference type="FunFam" id="1.20.58.1040:FF:000001">
    <property type="entry name" value="Glucan endo-1,3-beta-glucosidase 4"/>
    <property type="match status" value="1"/>
</dbReference>
<comment type="catalytic activity">
    <reaction evidence="1">
        <text>Hydrolysis of (1-&gt;3)-beta-D-glucosidic linkages in (1-&gt;3)-beta-D-glucans.</text>
        <dbReference type="EC" id="3.2.1.39"/>
    </reaction>
</comment>
<proteinExistence type="inferred from homology"/>
<dbReference type="PANTHER" id="PTHR31044:SF120">
    <property type="entry name" value="CARBOHYDRATE-BINDING X8 DOMAIN SUPERFAMILY PROTEIN"/>
    <property type="match status" value="1"/>
</dbReference>
<dbReference type="Pfam" id="PF00332">
    <property type="entry name" value="Glyco_hydro_17"/>
    <property type="match status" value="1"/>
</dbReference>
<sequence length="602" mass="63301">MAEAASKYLFLFFFSFLILCSSGTQVGFSYNARGDISASSLSRTLSLLELNKVSGSLIRVFVADHRVLSSLSNSGVSVDLYLNESLVENFANSRSSAILWLKTNVMTFVPQVNIKSVIVRSSNDLSKLLSSLKLIHSVLSSSQFNSEVKVSVAIPSSFLENLDATQEHHLLRVLGFIKRTRSFIIVEGSIDNGAELSMGDLVLKSIIQKAKLSTSILTCNDVNVVMTVKGLIDPSGRDLAEFAAKFSKSLQKTKVSGQIAELYAEVSSMEDFVEKELKREHEQIFPLSRRELFKTTSHDMINPPVTVPQGNPTPTIVTVPATNPVTITPANPASTPVPIPSTTPVVVPPTNPSVNPPPPITNPVTTPAPVTVPGMQPITNPVTTYPTPPVNVPVTTPVTNPVSPPVTTNAPAIPGQSWCVAKSGSPETALQSALDYACGMGGADCSQIQQGGSCYNPNTLQNHASYAFNSYYQKNPVATSCDFGGTATIVSANPSTGSCVFPLSSTSSSTSTPPSLPTPTPSTSITNPATTPSSPGAGTSGTVTPPSVLNSSSPGSGTTTGFGSETPPGFSTSTSKSASLQPSIGGIILITFFIIRIIILDM</sequence>
<feature type="compositionally biased region" description="Polar residues" evidence="17">
    <location>
        <begin position="536"/>
        <end position="550"/>
    </location>
</feature>
<evidence type="ECO:0000256" key="16">
    <source>
        <dbReference type="RuleBase" id="RU004335"/>
    </source>
</evidence>
<dbReference type="InterPro" id="IPR012946">
    <property type="entry name" value="X8"/>
</dbReference>
<feature type="compositionally biased region" description="Low complexity" evidence="17">
    <location>
        <begin position="551"/>
        <end position="570"/>
    </location>
</feature>
<evidence type="ECO:0000256" key="11">
    <source>
        <dbReference type="ARBA" id="ARBA00023180"/>
    </source>
</evidence>
<evidence type="ECO:0000256" key="7">
    <source>
        <dbReference type="ARBA" id="ARBA00022729"/>
    </source>
</evidence>
<keyword evidence="11" id="KW-0325">Glycoprotein</keyword>
<dbReference type="GO" id="GO:0098552">
    <property type="term" value="C:side of membrane"/>
    <property type="evidence" value="ECO:0007669"/>
    <property type="project" value="UniProtKB-KW"/>
</dbReference>
<evidence type="ECO:0000256" key="17">
    <source>
        <dbReference type="SAM" id="MobiDB-lite"/>
    </source>
</evidence>
<accession>A0A2C9VBS9</accession>
<dbReference type="STRING" id="3983.A0A2C9VBS9"/>
<dbReference type="OrthoDB" id="417697at2759"/>
<keyword evidence="18" id="KW-0812">Transmembrane</keyword>
<keyword evidence="18" id="KW-1133">Transmembrane helix</keyword>
<dbReference type="PANTHER" id="PTHR31044">
    <property type="entry name" value="BETA-1,3 GLUCANASE"/>
    <property type="match status" value="1"/>
</dbReference>
<dbReference type="EMBL" id="CM004395">
    <property type="protein sequence ID" value="OAY42446.1"/>
    <property type="molecule type" value="Genomic_DNA"/>
</dbReference>
<feature type="transmembrane region" description="Helical" evidence="18">
    <location>
        <begin position="580"/>
        <end position="599"/>
    </location>
</feature>
<feature type="domain" description="X8" evidence="20">
    <location>
        <begin position="417"/>
        <end position="501"/>
    </location>
</feature>
<protein>
    <recommendedName>
        <fullName evidence="4">glucan endo-1,3-beta-D-glucosidase</fullName>
        <ecNumber evidence="4">3.2.1.39</ecNumber>
    </recommendedName>
    <alternativeName>
        <fullName evidence="14">(1-&gt;3)-beta-glucan endohydrolase</fullName>
    </alternativeName>
    <alternativeName>
        <fullName evidence="15">Beta-1,3-endoglucanase</fullName>
    </alternativeName>
</protein>
<evidence type="ECO:0000256" key="3">
    <source>
        <dbReference type="ARBA" id="ARBA00008773"/>
    </source>
</evidence>
<evidence type="ECO:0000256" key="9">
    <source>
        <dbReference type="ARBA" id="ARBA00023136"/>
    </source>
</evidence>
<evidence type="ECO:0000256" key="13">
    <source>
        <dbReference type="ARBA" id="ARBA00023295"/>
    </source>
</evidence>
<evidence type="ECO:0000256" key="18">
    <source>
        <dbReference type="SAM" id="Phobius"/>
    </source>
</evidence>
<evidence type="ECO:0000256" key="8">
    <source>
        <dbReference type="ARBA" id="ARBA00022801"/>
    </source>
</evidence>